<evidence type="ECO:0000256" key="2">
    <source>
        <dbReference type="ARBA" id="ARBA00008432"/>
    </source>
</evidence>
<dbReference type="InterPro" id="IPR044772">
    <property type="entry name" value="NO3_transporter"/>
</dbReference>
<dbReference type="EMBL" id="PTJD01000001">
    <property type="protein sequence ID" value="PPK98605.1"/>
    <property type="molecule type" value="Genomic_DNA"/>
</dbReference>
<accession>A0A2S6IWE2</accession>
<evidence type="ECO:0000256" key="1">
    <source>
        <dbReference type="ARBA" id="ARBA00004141"/>
    </source>
</evidence>
<dbReference type="OrthoDB" id="9771451at2"/>
<keyword evidence="8" id="KW-1185">Reference proteome</keyword>
<evidence type="ECO:0000256" key="5">
    <source>
        <dbReference type="ARBA" id="ARBA00023136"/>
    </source>
</evidence>
<feature type="transmembrane region" description="Helical" evidence="6">
    <location>
        <begin position="398"/>
        <end position="417"/>
    </location>
</feature>
<feature type="transmembrane region" description="Helical" evidence="6">
    <location>
        <begin position="179"/>
        <end position="200"/>
    </location>
</feature>
<dbReference type="AlphaFoldDB" id="A0A2S6IWE2"/>
<keyword evidence="4 6" id="KW-1133">Transmembrane helix</keyword>
<comment type="caution">
    <text evidence="7">The sequence shown here is derived from an EMBL/GenBank/DDBJ whole genome shotgun (WGS) entry which is preliminary data.</text>
</comment>
<proteinExistence type="inferred from homology"/>
<feature type="transmembrane region" description="Helical" evidence="6">
    <location>
        <begin position="48"/>
        <end position="65"/>
    </location>
</feature>
<dbReference type="Gene3D" id="1.20.1250.20">
    <property type="entry name" value="MFS general substrate transporter like domains"/>
    <property type="match status" value="1"/>
</dbReference>
<comment type="subcellular location">
    <subcellularLocation>
        <location evidence="1">Membrane</location>
        <topology evidence="1">Multi-pass membrane protein</topology>
    </subcellularLocation>
</comment>
<dbReference type="Pfam" id="PF07690">
    <property type="entry name" value="MFS_1"/>
    <property type="match status" value="1"/>
</dbReference>
<dbReference type="GO" id="GO:0016020">
    <property type="term" value="C:membrane"/>
    <property type="evidence" value="ECO:0007669"/>
    <property type="project" value="UniProtKB-SubCell"/>
</dbReference>
<evidence type="ECO:0000256" key="4">
    <source>
        <dbReference type="ARBA" id="ARBA00022989"/>
    </source>
</evidence>
<dbReference type="InterPro" id="IPR036259">
    <property type="entry name" value="MFS_trans_sf"/>
</dbReference>
<feature type="transmembrane region" description="Helical" evidence="6">
    <location>
        <begin position="350"/>
        <end position="371"/>
    </location>
</feature>
<feature type="transmembrane region" description="Helical" evidence="6">
    <location>
        <begin position="114"/>
        <end position="133"/>
    </location>
</feature>
<dbReference type="GO" id="GO:0015112">
    <property type="term" value="F:nitrate transmembrane transporter activity"/>
    <property type="evidence" value="ECO:0007669"/>
    <property type="project" value="InterPro"/>
</dbReference>
<gene>
    <name evidence="7" type="ORF">CLV92_101304</name>
</gene>
<dbReference type="PANTHER" id="PTHR23515">
    <property type="entry name" value="HIGH-AFFINITY NITRATE TRANSPORTER 2.3"/>
    <property type="match status" value="1"/>
</dbReference>
<feature type="transmembrane region" description="Helical" evidence="6">
    <location>
        <begin position="284"/>
        <end position="310"/>
    </location>
</feature>
<dbReference type="SUPFAM" id="SSF103473">
    <property type="entry name" value="MFS general substrate transporter"/>
    <property type="match status" value="1"/>
</dbReference>
<comment type="similarity">
    <text evidence="2">Belongs to the major facilitator superfamily. Nitrate/nitrite porter (TC 2.A.1.8) family.</text>
</comment>
<feature type="transmembrane region" description="Helical" evidence="6">
    <location>
        <begin position="322"/>
        <end position="344"/>
    </location>
</feature>
<feature type="transmembrane region" description="Helical" evidence="6">
    <location>
        <begin position="252"/>
        <end position="272"/>
    </location>
</feature>
<feature type="transmembrane region" description="Helical" evidence="6">
    <location>
        <begin position="429"/>
        <end position="452"/>
    </location>
</feature>
<feature type="transmembrane region" description="Helical" evidence="6">
    <location>
        <begin position="85"/>
        <end position="102"/>
    </location>
</feature>
<dbReference type="RefSeq" id="WP_104430989.1">
    <property type="nucleotide sequence ID" value="NZ_PTJD01000001.1"/>
</dbReference>
<dbReference type="CDD" id="cd17341">
    <property type="entry name" value="MFS_NRT2_like"/>
    <property type="match status" value="1"/>
</dbReference>
<feature type="transmembrane region" description="Helical" evidence="6">
    <location>
        <begin position="206"/>
        <end position="226"/>
    </location>
</feature>
<protein>
    <submittedName>
        <fullName evidence="7">NNP family nitrate/nitrite transporter-like MFS transporter</fullName>
    </submittedName>
</protein>
<organism evidence="7 8">
    <name type="scientific">Kineococcus xinjiangensis</name>
    <dbReference type="NCBI Taxonomy" id="512762"/>
    <lineage>
        <taxon>Bacteria</taxon>
        <taxon>Bacillati</taxon>
        <taxon>Actinomycetota</taxon>
        <taxon>Actinomycetes</taxon>
        <taxon>Kineosporiales</taxon>
        <taxon>Kineosporiaceae</taxon>
        <taxon>Kineococcus</taxon>
    </lineage>
</organism>
<evidence type="ECO:0000313" key="7">
    <source>
        <dbReference type="EMBL" id="PPK98605.1"/>
    </source>
</evidence>
<keyword evidence="3 6" id="KW-0812">Transmembrane</keyword>
<evidence type="ECO:0000256" key="3">
    <source>
        <dbReference type="ARBA" id="ARBA00022692"/>
    </source>
</evidence>
<evidence type="ECO:0000256" key="6">
    <source>
        <dbReference type="SAM" id="Phobius"/>
    </source>
</evidence>
<reference evidence="7 8" key="1">
    <citation type="submission" date="2018-02" db="EMBL/GenBank/DDBJ databases">
        <title>Genomic Encyclopedia of Archaeal and Bacterial Type Strains, Phase II (KMG-II): from individual species to whole genera.</title>
        <authorList>
            <person name="Goeker M."/>
        </authorList>
    </citation>
    <scope>NUCLEOTIDE SEQUENCE [LARGE SCALE GENOMIC DNA]</scope>
    <source>
        <strain evidence="7 8">DSM 22857</strain>
    </source>
</reference>
<evidence type="ECO:0000313" key="8">
    <source>
        <dbReference type="Proteomes" id="UP000239485"/>
    </source>
</evidence>
<sequence length="465" mass="48919">MATTTDSPATAAVGTVAAPRPGRWIDDFDPEDSAQWETTGRPAARRNLALSIVAEFLGFSVWQLWTIVTPSLGRAGFDLTANQMFWLIAIPNLVGATLRFPYTFAVPRFGGRNWTIVSALLLLVPCAGLAWVVQNPDTPFWLMCLVAATAGVGGGNFASSMANISFFYPEREKGAALGLNAAGGNLGVAVVQLAVPLVVISGAGIALERAGIVFIPLVVLSAVLAWKHMDNLSSARADLAGYAAAVKDRHTWIVSFLYIGTFGSFIGYAGVFPTLIGRQFPEIAFTWSFIGLPGVPLTLAFLGALVGSLARPYGGRVADRLGGARVSIAAYAVMVAGALGVVAALRSHSFALFFGSFMVLFIATGMGNGSVYRMIPAIFRAGVDTSDRLALTMAKREAAACIGIAAGIGGYGGFLIPRGFAMSLTQFGSLAPALLVFIGFYVVCIAVTWSCYLRRTGTRFADAVV</sequence>
<keyword evidence="5 6" id="KW-0472">Membrane</keyword>
<dbReference type="InterPro" id="IPR011701">
    <property type="entry name" value="MFS"/>
</dbReference>
<name>A0A2S6IWE2_9ACTN</name>
<dbReference type="Proteomes" id="UP000239485">
    <property type="component" value="Unassembled WGS sequence"/>
</dbReference>
<feature type="transmembrane region" description="Helical" evidence="6">
    <location>
        <begin position="139"/>
        <end position="158"/>
    </location>
</feature>